<feature type="coiled-coil region" evidence="5">
    <location>
        <begin position="10"/>
        <end position="37"/>
    </location>
</feature>
<dbReference type="PANTHER" id="PTHR12542:SF41">
    <property type="entry name" value="EXOCYST COMPLEX COMPONENT 7"/>
    <property type="match status" value="1"/>
</dbReference>
<keyword evidence="3 4" id="KW-0268">Exocytosis</keyword>
<evidence type="ECO:0000256" key="5">
    <source>
        <dbReference type="SAM" id="Coils"/>
    </source>
</evidence>
<dbReference type="GO" id="GO:0005935">
    <property type="term" value="C:cellular bud neck"/>
    <property type="evidence" value="ECO:0007669"/>
    <property type="project" value="UniProtKB-SubCell"/>
</dbReference>
<organism evidence="7 8">
    <name type="scientific">Wickerhamiella sorbophila</name>
    <dbReference type="NCBI Taxonomy" id="45607"/>
    <lineage>
        <taxon>Eukaryota</taxon>
        <taxon>Fungi</taxon>
        <taxon>Dikarya</taxon>
        <taxon>Ascomycota</taxon>
        <taxon>Saccharomycotina</taxon>
        <taxon>Dipodascomycetes</taxon>
        <taxon>Dipodascales</taxon>
        <taxon>Trichomonascaceae</taxon>
        <taxon>Wickerhamiella</taxon>
    </lineage>
</organism>
<name>A0A2T0FL36_9ASCO</name>
<dbReference type="Proteomes" id="UP000238350">
    <property type="component" value="Unassembled WGS sequence"/>
</dbReference>
<proteinExistence type="inferred from homology"/>
<dbReference type="PANTHER" id="PTHR12542">
    <property type="entry name" value="EXOCYST COMPLEX PROTEIN EXO70"/>
    <property type="match status" value="1"/>
</dbReference>
<keyword evidence="4" id="KW-0653">Protein transport</keyword>
<dbReference type="Gene3D" id="1.20.1280.170">
    <property type="entry name" value="Exocyst complex component Exo70"/>
    <property type="match status" value="1"/>
</dbReference>
<dbReference type="InterPro" id="IPR046364">
    <property type="entry name" value="Exo70_C"/>
</dbReference>
<dbReference type="GO" id="GO:0006887">
    <property type="term" value="P:exocytosis"/>
    <property type="evidence" value="ECO:0007669"/>
    <property type="project" value="UniProtKB-KW"/>
</dbReference>
<evidence type="ECO:0000256" key="3">
    <source>
        <dbReference type="ARBA" id="ARBA00022483"/>
    </source>
</evidence>
<keyword evidence="2 4" id="KW-0813">Transport</keyword>
<dbReference type="GO" id="GO:0015031">
    <property type="term" value="P:protein transport"/>
    <property type="evidence" value="ECO:0007669"/>
    <property type="project" value="UniProtKB-KW"/>
</dbReference>
<comment type="similarity">
    <text evidence="1 4">Belongs to the EXO70 family.</text>
</comment>
<dbReference type="GO" id="GO:0000145">
    <property type="term" value="C:exocyst"/>
    <property type="evidence" value="ECO:0007669"/>
    <property type="project" value="InterPro"/>
</dbReference>
<dbReference type="InterPro" id="IPR016159">
    <property type="entry name" value="Cullin_repeat-like_dom_sf"/>
</dbReference>
<comment type="function">
    <text evidence="4">Involved in the secretory pathway as part of the exocyst complex which tethers secretory vesicles to the sites of exocytosis. Also plays a role in the assembly of the exocyst.</text>
</comment>
<evidence type="ECO:0000256" key="4">
    <source>
        <dbReference type="RuleBase" id="RU365026"/>
    </source>
</evidence>
<evidence type="ECO:0000259" key="6">
    <source>
        <dbReference type="Pfam" id="PF03081"/>
    </source>
</evidence>
<dbReference type="RefSeq" id="XP_024665649.1">
    <property type="nucleotide sequence ID" value="XM_024809881.1"/>
</dbReference>
<evidence type="ECO:0000313" key="7">
    <source>
        <dbReference type="EMBL" id="PRT55704.1"/>
    </source>
</evidence>
<dbReference type="OrthoDB" id="1922221at2759"/>
<comment type="caution">
    <text evidence="7">The sequence shown here is derived from an EMBL/GenBank/DDBJ whole genome shotgun (WGS) entry which is preliminary data.</text>
</comment>
<sequence>MAAPVDLHVLEESLARVDTLSQEIEQSLEDLSEYSRRAQQSLSPLSNQNSRSGQYKANVDLVLEAIGELDKYAKTLEGLKTKIEAGPAEVGLSEYAKSLNNVRWVHDELMQSDYRNFYRLIDYAQQLQTHGSQKVKQYLNVSVEKCFPPLDSQRYMDGLTLIPLPSHEDVASLRSILDTFKVINEEDLAHTTVSSALTAYLNAALAFPAQFVLGSGEGSAKLKAYTAFTKNLQEATGEAVGLIFAGHPAQQEHYGSLVNDTIQNELTRVSKSVTSTTSQTKMAPNTDSYALFDSIESAKILGSTNSDLAGNVQEAAEKLKEMFRQVDEKTRSASIPTESSVSGATVNMISIMRKLIGYPTAMNQGMESQPPRFWMPSPAPQWASNTSESLVSVLVPFSLYLSDLIECSIFNLQAAGRAAGFTRSSQLGILSLVNLATIEHSISTFNSNQTSISVLVGPHGSVLMQRLHKRALNMFLTDWNKLAGHLMDVTTSSKTTKLSSKDREAVKEKFRLFNSEFEVLLERQKRYNITDSVLRQKLFQEISKLISPLYNRFYEKHRGGDFTKNIDKYIKYDKTQFEAALSSLK</sequence>
<keyword evidence="8" id="KW-1185">Reference proteome</keyword>
<evidence type="ECO:0000313" key="8">
    <source>
        <dbReference type="Proteomes" id="UP000238350"/>
    </source>
</evidence>
<dbReference type="GeneID" id="36517072"/>
<evidence type="ECO:0000256" key="1">
    <source>
        <dbReference type="ARBA" id="ARBA00006756"/>
    </source>
</evidence>
<dbReference type="STRING" id="45607.A0A2T0FL36"/>
<dbReference type="AlphaFoldDB" id="A0A2T0FL36"/>
<protein>
    <recommendedName>
        <fullName evidence="4">Exocyst complex protein EXO70</fullName>
    </recommendedName>
</protein>
<reference evidence="7 8" key="1">
    <citation type="submission" date="2017-04" db="EMBL/GenBank/DDBJ databases">
        <title>Genome sequencing of [Candida] sorbophila.</title>
        <authorList>
            <person name="Ahn J.O."/>
        </authorList>
    </citation>
    <scope>NUCLEOTIDE SEQUENCE [LARGE SCALE GENOMIC DNA]</scope>
    <source>
        <strain evidence="7 8">DS02</strain>
    </source>
</reference>
<keyword evidence="5" id="KW-0175">Coiled coil</keyword>
<gene>
    <name evidence="7" type="ORF">B9G98_03324</name>
</gene>
<dbReference type="EMBL" id="NDIQ01000022">
    <property type="protein sequence ID" value="PRT55704.1"/>
    <property type="molecule type" value="Genomic_DNA"/>
</dbReference>
<evidence type="ECO:0000256" key="2">
    <source>
        <dbReference type="ARBA" id="ARBA00022448"/>
    </source>
</evidence>
<dbReference type="Pfam" id="PF03081">
    <property type="entry name" value="Exo70_C"/>
    <property type="match status" value="1"/>
</dbReference>
<comment type="subcellular location">
    <subcellularLocation>
        <location evidence="4">Bud</location>
    </subcellularLocation>
    <subcellularLocation>
        <location evidence="4">Bud neck</location>
    </subcellularLocation>
</comment>
<feature type="domain" description="Exocyst complex subunit Exo70 C-terminal" evidence="6">
    <location>
        <begin position="222"/>
        <end position="583"/>
    </location>
</feature>
<dbReference type="GO" id="GO:0005546">
    <property type="term" value="F:phosphatidylinositol-4,5-bisphosphate binding"/>
    <property type="evidence" value="ECO:0007669"/>
    <property type="project" value="InterPro"/>
</dbReference>
<accession>A0A2T0FL36</accession>
<dbReference type="SUPFAM" id="SSF74788">
    <property type="entry name" value="Cullin repeat-like"/>
    <property type="match status" value="1"/>
</dbReference>
<dbReference type="InterPro" id="IPR004140">
    <property type="entry name" value="Exo70"/>
</dbReference>